<dbReference type="CDD" id="cd06261">
    <property type="entry name" value="TM_PBP2"/>
    <property type="match status" value="1"/>
</dbReference>
<evidence type="ECO:0000256" key="3">
    <source>
        <dbReference type="ARBA" id="ARBA00022448"/>
    </source>
</evidence>
<keyword evidence="7 8" id="KW-0472">Membrane</keyword>
<evidence type="ECO:0000256" key="4">
    <source>
        <dbReference type="ARBA" id="ARBA00022692"/>
    </source>
</evidence>
<comment type="caution">
    <text evidence="10">The sequence shown here is derived from an EMBL/GenBank/DDBJ whole genome shotgun (WGS) entry which is preliminary data.</text>
</comment>
<dbReference type="OrthoDB" id="9801163at2"/>
<organism evidence="10 11">
    <name type="scientific">Aureibacillus halotolerans</name>
    <dbReference type="NCBI Taxonomy" id="1508390"/>
    <lineage>
        <taxon>Bacteria</taxon>
        <taxon>Bacillati</taxon>
        <taxon>Bacillota</taxon>
        <taxon>Bacilli</taxon>
        <taxon>Bacillales</taxon>
        <taxon>Bacillaceae</taxon>
        <taxon>Aureibacillus</taxon>
    </lineage>
</organism>
<protein>
    <submittedName>
        <fullName evidence="10">Osmoprotectant transport system permease protein</fullName>
    </submittedName>
</protein>
<dbReference type="GO" id="GO:0005886">
    <property type="term" value="C:plasma membrane"/>
    <property type="evidence" value="ECO:0007669"/>
    <property type="project" value="UniProtKB-SubCell"/>
</dbReference>
<keyword evidence="3 8" id="KW-0813">Transport</keyword>
<dbReference type="AlphaFoldDB" id="A0A4R6U727"/>
<dbReference type="InterPro" id="IPR051204">
    <property type="entry name" value="ABC_transp_perm/SBD"/>
</dbReference>
<feature type="transmembrane region" description="Helical" evidence="8">
    <location>
        <begin position="57"/>
        <end position="78"/>
    </location>
</feature>
<keyword evidence="5" id="KW-0029">Amino-acid transport</keyword>
<keyword evidence="11" id="KW-1185">Reference proteome</keyword>
<evidence type="ECO:0000256" key="7">
    <source>
        <dbReference type="ARBA" id="ARBA00023136"/>
    </source>
</evidence>
<name>A0A4R6U727_9BACI</name>
<feature type="transmembrane region" description="Helical" evidence="8">
    <location>
        <begin position="148"/>
        <end position="167"/>
    </location>
</feature>
<dbReference type="Proteomes" id="UP000295632">
    <property type="component" value="Unassembled WGS sequence"/>
</dbReference>
<comment type="similarity">
    <text evidence="2">Belongs to the binding-protein-dependent transport system permease family. CysTW subfamily.</text>
</comment>
<evidence type="ECO:0000256" key="6">
    <source>
        <dbReference type="ARBA" id="ARBA00022989"/>
    </source>
</evidence>
<dbReference type="GO" id="GO:0006865">
    <property type="term" value="P:amino acid transport"/>
    <property type="evidence" value="ECO:0007669"/>
    <property type="project" value="UniProtKB-KW"/>
</dbReference>
<dbReference type="Gene3D" id="1.10.3720.10">
    <property type="entry name" value="MetI-like"/>
    <property type="match status" value="1"/>
</dbReference>
<dbReference type="GO" id="GO:0031460">
    <property type="term" value="P:glycine betaine transport"/>
    <property type="evidence" value="ECO:0007669"/>
    <property type="project" value="TreeGrafter"/>
</dbReference>
<dbReference type="InterPro" id="IPR035906">
    <property type="entry name" value="MetI-like_sf"/>
</dbReference>
<keyword evidence="4 8" id="KW-0812">Transmembrane</keyword>
<dbReference type="PANTHER" id="PTHR30177">
    <property type="entry name" value="GLYCINE BETAINE/L-PROLINE TRANSPORT SYSTEM PERMEASE PROTEIN PROW"/>
    <property type="match status" value="1"/>
</dbReference>
<comment type="subcellular location">
    <subcellularLocation>
        <location evidence="1 8">Cell membrane</location>
        <topology evidence="1 8">Multi-pass membrane protein</topology>
    </subcellularLocation>
</comment>
<evidence type="ECO:0000256" key="2">
    <source>
        <dbReference type="ARBA" id="ARBA00007069"/>
    </source>
</evidence>
<reference evidence="10 11" key="1">
    <citation type="submission" date="2019-03" db="EMBL/GenBank/DDBJ databases">
        <title>Genomic Encyclopedia of Type Strains, Phase IV (KMG-IV): sequencing the most valuable type-strain genomes for metagenomic binning, comparative biology and taxonomic classification.</title>
        <authorList>
            <person name="Goeker M."/>
        </authorList>
    </citation>
    <scope>NUCLEOTIDE SEQUENCE [LARGE SCALE GENOMIC DNA]</scope>
    <source>
        <strain evidence="10 11">DSM 28697</strain>
    </source>
</reference>
<dbReference type="EMBL" id="SNYJ01000003">
    <property type="protein sequence ID" value="TDQ41566.1"/>
    <property type="molecule type" value="Genomic_DNA"/>
</dbReference>
<gene>
    <name evidence="10" type="ORF">EV213_103144</name>
</gene>
<evidence type="ECO:0000256" key="8">
    <source>
        <dbReference type="RuleBase" id="RU363032"/>
    </source>
</evidence>
<dbReference type="Pfam" id="PF00528">
    <property type="entry name" value="BPD_transp_1"/>
    <property type="match status" value="1"/>
</dbReference>
<evidence type="ECO:0000313" key="11">
    <source>
        <dbReference type="Proteomes" id="UP000295632"/>
    </source>
</evidence>
<evidence type="ECO:0000259" key="9">
    <source>
        <dbReference type="PROSITE" id="PS50928"/>
    </source>
</evidence>
<dbReference type="RefSeq" id="WP_133579432.1">
    <property type="nucleotide sequence ID" value="NZ_SNYJ01000003.1"/>
</dbReference>
<evidence type="ECO:0000256" key="1">
    <source>
        <dbReference type="ARBA" id="ARBA00004651"/>
    </source>
</evidence>
<evidence type="ECO:0000313" key="10">
    <source>
        <dbReference type="EMBL" id="TDQ41566.1"/>
    </source>
</evidence>
<feature type="domain" description="ABC transmembrane type-1" evidence="9">
    <location>
        <begin position="19"/>
        <end position="198"/>
    </location>
</feature>
<dbReference type="FunFam" id="1.10.3720.10:FF:000001">
    <property type="entry name" value="Glycine betaine ABC transporter, permease"/>
    <property type="match status" value="1"/>
</dbReference>
<dbReference type="GO" id="GO:0055085">
    <property type="term" value="P:transmembrane transport"/>
    <property type="evidence" value="ECO:0007669"/>
    <property type="project" value="InterPro"/>
</dbReference>
<dbReference type="PROSITE" id="PS50928">
    <property type="entry name" value="ABC_TM1"/>
    <property type="match status" value="1"/>
</dbReference>
<feature type="transmembrane region" description="Helical" evidence="8">
    <location>
        <begin position="179"/>
        <end position="199"/>
    </location>
</feature>
<dbReference type="InterPro" id="IPR000515">
    <property type="entry name" value="MetI-like"/>
</dbReference>
<accession>A0A4R6U727</accession>
<sequence length="217" mass="23667">MDALLQFFNEQGYTLLFKTWEHLFISLVAVLMGIVVAVPLGIVLTRLQRAAETVIRLVSIIQTFPSLAILAFFIPLLGVGKLPAIVALFFYSMLPILRNTYIGIKETDKNLLEAGRGMGMTSQQLIFGIELPLAVPVIMAGIRVSTVYLIGWATLASFVGAGGLGDFIFDGLNLYKPELILAGAIPSTLLALLADWMLGRLETKLTPRMKSKAQELA</sequence>
<proteinExistence type="inferred from homology"/>
<feature type="transmembrane region" description="Helical" evidence="8">
    <location>
        <begin position="84"/>
        <end position="104"/>
    </location>
</feature>
<feature type="transmembrane region" description="Helical" evidence="8">
    <location>
        <begin position="23"/>
        <end position="45"/>
    </location>
</feature>
<keyword evidence="6 8" id="KW-1133">Transmembrane helix</keyword>
<evidence type="ECO:0000256" key="5">
    <source>
        <dbReference type="ARBA" id="ARBA00022970"/>
    </source>
</evidence>
<dbReference type="SUPFAM" id="SSF161098">
    <property type="entry name" value="MetI-like"/>
    <property type="match status" value="1"/>
</dbReference>
<dbReference type="PANTHER" id="PTHR30177:SF28">
    <property type="entry name" value="CHOLINE TRANSPORT SYSTEM PERMEASE PROTEIN OPUBB"/>
    <property type="match status" value="1"/>
</dbReference>